<dbReference type="InterPro" id="IPR044492">
    <property type="entry name" value="P_typ_ATPase_HD_dom"/>
</dbReference>
<evidence type="ECO:0000256" key="3">
    <source>
        <dbReference type="ARBA" id="ARBA00012189"/>
    </source>
</evidence>
<evidence type="ECO:0000256" key="13">
    <source>
        <dbReference type="PIRSR" id="PIRSR606539-1"/>
    </source>
</evidence>
<keyword evidence="6 14" id="KW-0547">Nucleotide-binding</keyword>
<feature type="binding site" evidence="14">
    <location>
        <position position="1153"/>
    </location>
    <ligand>
        <name>ATP</name>
        <dbReference type="ChEBI" id="CHEBI:30616"/>
    </ligand>
</feature>
<feature type="binding site" evidence="14">
    <location>
        <position position="1381"/>
    </location>
    <ligand>
        <name>ATP</name>
        <dbReference type="ChEBI" id="CHEBI:30616"/>
    </ligand>
</feature>
<reference evidence="21" key="1">
    <citation type="journal article" date="2012" name="PLoS Pathog.">
        <title>Comparative genomics of the apicomplexan parasites Toxoplasma gondii and Neospora caninum: Coccidia differing in host range and transmission strategy.</title>
        <authorList>
            <person name="Reid A.J."/>
            <person name="Vermont S.J."/>
            <person name="Cotton J.A."/>
            <person name="Harris D."/>
            <person name="Hill-Cawthorne G.A."/>
            <person name="Konen-Waisman S."/>
            <person name="Latham S.M."/>
            <person name="Mourier T."/>
            <person name="Norton R."/>
            <person name="Quail M.A."/>
            <person name="Sanders M."/>
            <person name="Shanmugam D."/>
            <person name="Sohal A."/>
            <person name="Wasmuth J.D."/>
            <person name="Brunk B."/>
            <person name="Grigg M.E."/>
            <person name="Howard J.C."/>
            <person name="Parkinson J."/>
            <person name="Roos D.S."/>
            <person name="Trees A.J."/>
            <person name="Berriman M."/>
            <person name="Pain A."/>
            <person name="Wastling J.M."/>
        </authorList>
    </citation>
    <scope>NUCLEOTIDE SEQUENCE [LARGE SCALE GENOMIC DNA]</scope>
    <source>
        <strain evidence="21">Liverpool</strain>
    </source>
</reference>
<evidence type="ECO:0000256" key="4">
    <source>
        <dbReference type="ARBA" id="ARBA00022692"/>
    </source>
</evidence>
<feature type="transmembrane region" description="Helical" evidence="17">
    <location>
        <begin position="414"/>
        <end position="439"/>
    </location>
</feature>
<keyword evidence="11 17" id="KW-0472">Membrane</keyword>
<feature type="binding site" evidence="14">
    <location>
        <position position="1037"/>
    </location>
    <ligand>
        <name>ATP</name>
        <dbReference type="ChEBI" id="CHEBI:30616"/>
    </ligand>
</feature>
<feature type="region of interest" description="Disordered" evidence="16">
    <location>
        <begin position="835"/>
        <end position="869"/>
    </location>
</feature>
<dbReference type="GO" id="GO:0005524">
    <property type="term" value="F:ATP binding"/>
    <property type="evidence" value="ECO:0007669"/>
    <property type="project" value="UniProtKB-KW"/>
</dbReference>
<evidence type="ECO:0000259" key="18">
    <source>
        <dbReference type="Pfam" id="PF16209"/>
    </source>
</evidence>
<feature type="compositionally biased region" description="Low complexity" evidence="16">
    <location>
        <begin position="835"/>
        <end position="844"/>
    </location>
</feature>
<evidence type="ECO:0000256" key="14">
    <source>
        <dbReference type="PIRSR" id="PIRSR606539-2"/>
    </source>
</evidence>
<evidence type="ECO:0000259" key="19">
    <source>
        <dbReference type="Pfam" id="PF16212"/>
    </source>
</evidence>
<evidence type="ECO:0000256" key="16">
    <source>
        <dbReference type="SAM" id="MobiDB-lite"/>
    </source>
</evidence>
<evidence type="ECO:0000256" key="9">
    <source>
        <dbReference type="ARBA" id="ARBA00022967"/>
    </source>
</evidence>
<dbReference type="FunFam" id="3.40.50.1000:FF:000014">
    <property type="entry name" value="Phospholipid-transporting ATPase"/>
    <property type="match status" value="1"/>
</dbReference>
<dbReference type="SFLD" id="SFLDG00002">
    <property type="entry name" value="C1.7:_P-type_atpase_like"/>
    <property type="match status" value="1"/>
</dbReference>
<feature type="transmembrane region" description="Helical" evidence="17">
    <location>
        <begin position="1583"/>
        <end position="1605"/>
    </location>
</feature>
<feature type="binding site" evidence="14">
    <location>
        <position position="1233"/>
    </location>
    <ligand>
        <name>ATP</name>
        <dbReference type="ChEBI" id="CHEBI:30616"/>
    </ligand>
</feature>
<dbReference type="GO" id="GO:0016887">
    <property type="term" value="F:ATP hydrolysis activity"/>
    <property type="evidence" value="ECO:0007669"/>
    <property type="project" value="InterPro"/>
</dbReference>
<comment type="similarity">
    <text evidence="2">Belongs to the cation transport ATPase (P-type) (TC 3.A.3) family. Type IV subfamily.</text>
</comment>
<dbReference type="RefSeq" id="XP_003885991.1">
    <property type="nucleotide sequence ID" value="XM_003885942.1"/>
</dbReference>
<name>F0VQG8_NEOCL</name>
<feature type="region of interest" description="Disordered" evidence="16">
    <location>
        <begin position="480"/>
        <end position="499"/>
    </location>
</feature>
<feature type="compositionally biased region" description="Low complexity" evidence="16">
    <location>
        <begin position="480"/>
        <end position="489"/>
    </location>
</feature>
<keyword evidence="9" id="KW-1278">Translocase</keyword>
<feature type="compositionally biased region" description="Basic and acidic residues" evidence="16">
    <location>
        <begin position="588"/>
        <end position="609"/>
    </location>
</feature>
<evidence type="ECO:0000256" key="6">
    <source>
        <dbReference type="ARBA" id="ARBA00022741"/>
    </source>
</evidence>
<feature type="domain" description="P-type ATPase N-terminal" evidence="18">
    <location>
        <begin position="23"/>
        <end position="78"/>
    </location>
</feature>
<evidence type="ECO:0000256" key="11">
    <source>
        <dbReference type="ARBA" id="ARBA00023136"/>
    </source>
</evidence>
<dbReference type="Gene3D" id="2.70.150.10">
    <property type="entry name" value="Calcium-transporting ATPase, cytoplasmic transduction domain A"/>
    <property type="match status" value="1"/>
</dbReference>
<evidence type="ECO:0000256" key="2">
    <source>
        <dbReference type="ARBA" id="ARBA00008109"/>
    </source>
</evidence>
<feature type="binding site" evidence="14">
    <location>
        <position position="1357"/>
    </location>
    <ligand>
        <name>ATP</name>
        <dbReference type="ChEBI" id="CHEBI:30616"/>
    </ligand>
</feature>
<dbReference type="SUPFAM" id="SSF81660">
    <property type="entry name" value="Metal cation-transporting ATPase, ATP-binding domain N"/>
    <property type="match status" value="1"/>
</dbReference>
<evidence type="ECO:0000256" key="10">
    <source>
        <dbReference type="ARBA" id="ARBA00022989"/>
    </source>
</evidence>
<feature type="binding site" evidence="14">
    <location>
        <position position="1351"/>
    </location>
    <ligand>
        <name>ATP</name>
        <dbReference type="ChEBI" id="CHEBI:30616"/>
    </ligand>
</feature>
<keyword evidence="7 14" id="KW-0067">ATP-binding</keyword>
<feature type="transmembrane region" description="Helical" evidence="17">
    <location>
        <begin position="1552"/>
        <end position="1571"/>
    </location>
</feature>
<dbReference type="PRINTS" id="PR00119">
    <property type="entry name" value="CATATPASE"/>
</dbReference>
<dbReference type="NCBIfam" id="TIGR01652">
    <property type="entry name" value="ATPase-Plipid"/>
    <property type="match status" value="1"/>
</dbReference>
<keyword evidence="8 15" id="KW-0460">Magnesium</keyword>
<dbReference type="SFLD" id="SFLDS00003">
    <property type="entry name" value="Haloacid_Dehalogenase"/>
    <property type="match status" value="1"/>
</dbReference>
<feature type="compositionally biased region" description="Low complexity" evidence="16">
    <location>
        <begin position="1897"/>
        <end position="1908"/>
    </location>
</feature>
<dbReference type="SUPFAM" id="SSF56784">
    <property type="entry name" value="HAD-like"/>
    <property type="match status" value="1"/>
</dbReference>
<feature type="compositionally biased region" description="Basic and acidic residues" evidence="16">
    <location>
        <begin position="1828"/>
        <end position="1837"/>
    </location>
</feature>
<feature type="region of interest" description="Disordered" evidence="16">
    <location>
        <begin position="1698"/>
        <end position="1730"/>
    </location>
</feature>
<dbReference type="SUPFAM" id="SSF81665">
    <property type="entry name" value="Calcium ATPase, transmembrane domain M"/>
    <property type="match status" value="1"/>
</dbReference>
<dbReference type="NCBIfam" id="TIGR01494">
    <property type="entry name" value="ATPase_P-type"/>
    <property type="match status" value="1"/>
</dbReference>
<dbReference type="InParanoid" id="F0VQG8"/>
<feature type="transmembrane region" description="Helical" evidence="17">
    <location>
        <begin position="1434"/>
        <end position="1455"/>
    </location>
</feature>
<feature type="binding site" evidence="15">
    <location>
        <position position="1377"/>
    </location>
    <ligand>
        <name>Mg(2+)</name>
        <dbReference type="ChEBI" id="CHEBI:18420"/>
    </ligand>
</feature>
<dbReference type="Pfam" id="PF16212">
    <property type="entry name" value="PhoLip_ATPase_C"/>
    <property type="match status" value="1"/>
</dbReference>
<feature type="region of interest" description="Disordered" evidence="16">
    <location>
        <begin position="1897"/>
        <end position="1944"/>
    </location>
</feature>
<protein>
    <recommendedName>
        <fullName evidence="3">P-type phospholipid transporter</fullName>
        <ecNumber evidence="3">7.6.2.1</ecNumber>
    </recommendedName>
</protein>
<feature type="transmembrane region" description="Helical" evidence="17">
    <location>
        <begin position="1520"/>
        <end position="1540"/>
    </location>
</feature>
<dbReference type="OMA" id="DVNPGKI"/>
<keyword evidence="21" id="KW-1185">Reference proteome</keyword>
<comment type="catalytic activity">
    <reaction evidence="12">
        <text>ATP + H2O + phospholipidSide 1 = ADP + phosphate + phospholipidSide 2.</text>
        <dbReference type="EC" id="7.6.2.1"/>
    </reaction>
</comment>
<dbReference type="SUPFAM" id="SSF81653">
    <property type="entry name" value="Calcium ATPase, transduction domain A"/>
    <property type="match status" value="1"/>
</dbReference>
<dbReference type="InterPro" id="IPR023299">
    <property type="entry name" value="ATPase_P-typ_cyto_dom_N"/>
</dbReference>
<dbReference type="EMBL" id="FR823393">
    <property type="protein sequence ID" value="CBZ55965.1"/>
    <property type="molecule type" value="Genomic_DNA"/>
</dbReference>
<feature type="compositionally biased region" description="Basic and acidic residues" evidence="16">
    <location>
        <begin position="1798"/>
        <end position="1807"/>
    </location>
</feature>
<dbReference type="InterPro" id="IPR023298">
    <property type="entry name" value="ATPase_P-typ_TM_dom_sf"/>
</dbReference>
<evidence type="ECO:0000256" key="17">
    <source>
        <dbReference type="SAM" id="Phobius"/>
    </source>
</evidence>
<feature type="transmembrane region" description="Helical" evidence="17">
    <location>
        <begin position="1467"/>
        <end position="1487"/>
    </location>
</feature>
<dbReference type="GO" id="GO:0045332">
    <property type="term" value="P:phospholipid translocation"/>
    <property type="evidence" value="ECO:0007669"/>
    <property type="project" value="TreeGrafter"/>
</dbReference>
<gene>
    <name evidence="20" type="ORF">NCLIV_063910</name>
</gene>
<evidence type="ECO:0000256" key="5">
    <source>
        <dbReference type="ARBA" id="ARBA00022723"/>
    </source>
</evidence>
<accession>F0VQG8</accession>
<dbReference type="Gene3D" id="3.40.1110.10">
    <property type="entry name" value="Calcium-transporting ATPase, cytoplasmic domain N"/>
    <property type="match status" value="1"/>
</dbReference>
<feature type="binding site" evidence="14">
    <location>
        <position position="1120"/>
    </location>
    <ligand>
        <name>ATP</name>
        <dbReference type="ChEBI" id="CHEBI:30616"/>
    </ligand>
</feature>
<evidence type="ECO:0000256" key="7">
    <source>
        <dbReference type="ARBA" id="ARBA00022840"/>
    </source>
</evidence>
<evidence type="ECO:0000313" key="21">
    <source>
        <dbReference type="Proteomes" id="UP000007494"/>
    </source>
</evidence>
<evidence type="ECO:0000256" key="8">
    <source>
        <dbReference type="ARBA" id="ARBA00022842"/>
    </source>
</evidence>
<feature type="binding site" evidence="14">
    <location>
        <position position="1078"/>
    </location>
    <ligand>
        <name>ATP</name>
        <dbReference type="ChEBI" id="CHEBI:30616"/>
    </ligand>
</feature>
<feature type="region of interest" description="Disordered" evidence="16">
    <location>
        <begin position="1760"/>
        <end position="1885"/>
    </location>
</feature>
<dbReference type="PANTHER" id="PTHR24092:SF150">
    <property type="entry name" value="PHOSPHOLIPID-TRANSPORTING ATPASE"/>
    <property type="match status" value="1"/>
</dbReference>
<evidence type="ECO:0000256" key="15">
    <source>
        <dbReference type="PIRSR" id="PIRSR606539-3"/>
    </source>
</evidence>
<dbReference type="OrthoDB" id="377733at2759"/>
<dbReference type="InterPro" id="IPR001757">
    <property type="entry name" value="P_typ_ATPase"/>
</dbReference>
<sequence length="1944" mass="213525">MGLGGSKAPPLEEWVVKVGETQEMKTATNAVVTSKYTAWNFVVKNLWEQFHKVSNMYFAVICCLQMIPQISTTNGVPTLALPLSIVLVVNAAKDAFEDWQRHRSDRIENGQVTHCIAKPSDRSEAAKRLRDATQVAQETREKNQSPEMPPAEVVDAESSSATQLGLTPAQCRALGICPKLWKDVQVGDIVLCLKNECFPADMVLLATSDTRGGAFVETASLDGETNLKLKQTHRTTFEWLGSCLPLSVCYLLTRRGRLRCQVPNRDLNAYEGVLELDAAMCDLGETTGDTLAPHDRGLEFAGRVNGHMIVTWPQADAAFSIQQLLLRGCKLRNTEWVLGLVVYTGVETKIQMNSSSPPRKSSRVERLTNKLTLSIWLIQTLLCLGVSIGHTVLMFDSTAKARTYLGAAEGSESPVVFCILNFFTWMVLTCNLVPISLVLQMGMVKALQSLFIAQDDSMLFYPVPKMKGCVMCRQETAQTGDGRAAGAATRPKTPTTQDARLAEKTPGQIRDVNPGESRDVNPGKIRDVNPGKIRNVNPGKIRDVNPGKIRNVNSGKIRDVNPGKIRDVNPGKIRNVNPGKIRNVNPGKIRDVNPGKIRDVNPGKIREANPGKIQEVDPGEILEANPGETAETSGRDDVRGRKTFLIVLLASTARAPSWGHSQKLLQQARLPAPTAFRVPRGGRGLSAPHELRLCTDKGGRAPSRDSPAARGVAAVLPHPPGDDTPSERSGWGCVGDKSETEAIAGPAQVSGVFTPLHSLTRSLASTLWRRDSGSGASLPCRRSARRARLVEARLPRGSATSQSEACGAWSLGAAGACRQFRTACAVGREVSDSRTSVRSSYSSVPQQEPTYASRDSGASSRQPMNFLASGVPEPPCRSASDGACAVQDASLGFEARQERTKPEQGAWPRTSDLNEELGQVAYIFSDKTGTMTSNVMEFRKCCVRGLSYGQGLTEIRRQALRRLGLPIPQDPLPSPDEPTTPQVQMVDSALRRQLQDANHPMHTYLVDFFLHLAVNHAVVLETDQRGVKRYSASSPDEGALVYGARHFGIEFLGQTPNGLEVAVLGRTVRVRVLAAVEFSSKRKRSSMLCEVYYPASAGENETEGKSAKRKTKKRIVLFTKGADTVIVPLLKRREEAETQMLKTMEEYAADCLRTLCIAKREVKNEEFVTWFAAYQAAERATVGRQEQIEAVAERLEVQLELQGITGVEDKLQAGVADTIEKLRAAGIKVWMLTGDKVETAVNIGFATSLLTGNMKQKTYVWEELDRDKALLRERLEDQERTLLAMQEGDEAKALNGQEQKSTDANNAGKEREWKAHALVVDGEALQQMLEPDMEELFVSVCTKCVTVICSRVTPHQKGAVVSLIKKHQKQITLAIGDGANDCNMIQSADIGIGLKGEEGMQAFNCADYGLVQFRFLLPLLLTHGSWNYRRISKLVLYMFYKNLVLVLPMFFFGYISLFSGQKFYFEFLYQMYNVVFTAIPITLYGVFDQDVDRTLALKYPQLYRCGQLDLYLNLRVFLKWMLNGVWQAVVIFLLPTFVFGNHTVPTTTGRTMDIWMVGTLMFMMNMIVVNIKVLLETYYLTSIIWAGFYISLLACLLFVFLFSSWPGLAGSVLGCVFYLFIDASACSVISTAAVATLCLARDWLWKAFRVNCAPQLYHLIQQREYNGNLSGWPMRPPERVGGVSPRGAQPILYSVNSPGASRSSCLPESSSRLPSDSRGSRHRAQRQSVRGYAFSEADPIFSAMLRKQTHQDYLRQGASKATTSYCSSGSRGTGRGNALAVSDRKSAAGSSVSVSFADQERRGDRSPKAGSSAWGSAAERASSPADSHGSRDEDGASERSSQAGRGSHLRKGSSVIASIVTLRSRPAQHDAREDSEPEPTLECQVLPTPREIELAVAAPADSAAVSSDEISDTDDSHGGPLDEEDDEESYRQRVKQSKESRDDD</sequence>
<keyword evidence="5 15" id="KW-0479">Metal-binding</keyword>
<dbReference type="GO" id="GO:0005886">
    <property type="term" value="C:plasma membrane"/>
    <property type="evidence" value="ECO:0007669"/>
    <property type="project" value="TreeGrafter"/>
</dbReference>
<dbReference type="Proteomes" id="UP000007494">
    <property type="component" value="Chromosome XII"/>
</dbReference>
<dbReference type="Pfam" id="PF13246">
    <property type="entry name" value="Cation_ATPase"/>
    <property type="match status" value="1"/>
</dbReference>
<feature type="compositionally biased region" description="Low complexity" evidence="16">
    <location>
        <begin position="1701"/>
        <end position="1717"/>
    </location>
</feature>
<evidence type="ECO:0000256" key="1">
    <source>
        <dbReference type="ARBA" id="ARBA00004141"/>
    </source>
</evidence>
<dbReference type="InterPro" id="IPR032631">
    <property type="entry name" value="P-type_ATPase_N"/>
</dbReference>
<comment type="cofactor">
    <cofactor evidence="15">
        <name>Mg(2+)</name>
        <dbReference type="ChEBI" id="CHEBI:18420"/>
    </cofactor>
</comment>
<dbReference type="InterPro" id="IPR018303">
    <property type="entry name" value="ATPase_P-typ_P_site"/>
</dbReference>
<feature type="binding site" evidence="15">
    <location>
        <position position="1381"/>
    </location>
    <ligand>
        <name>Mg(2+)</name>
        <dbReference type="ChEBI" id="CHEBI:18420"/>
    </ligand>
</feature>
<evidence type="ECO:0000256" key="12">
    <source>
        <dbReference type="ARBA" id="ARBA00034036"/>
    </source>
</evidence>
<dbReference type="InterPro" id="IPR006539">
    <property type="entry name" value="P-type_ATPase_IV"/>
</dbReference>
<dbReference type="FunCoup" id="F0VQG8">
    <property type="interactions" value="5"/>
</dbReference>
<feature type="binding site" evidence="14">
    <location>
        <position position="1380"/>
    </location>
    <ligand>
        <name>ATP</name>
        <dbReference type="ChEBI" id="CHEBI:30616"/>
    </ligand>
</feature>
<dbReference type="Gene3D" id="3.40.50.1000">
    <property type="entry name" value="HAD superfamily/HAD-like"/>
    <property type="match status" value="1"/>
</dbReference>
<dbReference type="PROSITE" id="PS00154">
    <property type="entry name" value="ATPASE_E1_E2"/>
    <property type="match status" value="1"/>
</dbReference>
<feature type="active site" description="4-aspartylphosphate intermediate" evidence="13">
    <location>
        <position position="926"/>
    </location>
</feature>
<dbReference type="InterPro" id="IPR023214">
    <property type="entry name" value="HAD_sf"/>
</dbReference>
<dbReference type="GO" id="GO:0140326">
    <property type="term" value="F:ATPase-coupled intramembrane lipid transporter activity"/>
    <property type="evidence" value="ECO:0007669"/>
    <property type="project" value="UniProtKB-EC"/>
</dbReference>
<dbReference type="EC" id="7.6.2.1" evidence="3"/>
<feature type="binding site" evidence="14">
    <location>
        <position position="926"/>
    </location>
    <ligand>
        <name>ATP</name>
        <dbReference type="ChEBI" id="CHEBI:30616"/>
    </ligand>
</feature>
<feature type="transmembrane region" description="Helical" evidence="17">
    <location>
        <begin position="373"/>
        <end position="394"/>
    </location>
</feature>
<feature type="binding site" evidence="15">
    <location>
        <position position="926"/>
    </location>
    <ligand>
        <name>Mg(2+)</name>
        <dbReference type="ChEBI" id="CHEBI:18420"/>
    </ligand>
</feature>
<proteinExistence type="inferred from homology"/>
<dbReference type="GO" id="GO:0000287">
    <property type="term" value="F:magnesium ion binding"/>
    <property type="evidence" value="ECO:0007669"/>
    <property type="project" value="InterPro"/>
</dbReference>
<dbReference type="InterPro" id="IPR008250">
    <property type="entry name" value="ATPase_P-typ_transduc_dom_A_sf"/>
</dbReference>
<keyword evidence="4 17" id="KW-0812">Transmembrane</keyword>
<feature type="domain" description="P-type ATPase C-terminal" evidence="19">
    <location>
        <begin position="1404"/>
        <end position="1654"/>
    </location>
</feature>
<feature type="binding site" evidence="14">
    <location>
        <position position="1235"/>
    </location>
    <ligand>
        <name>ATP</name>
        <dbReference type="ChEBI" id="CHEBI:30616"/>
    </ligand>
</feature>
<evidence type="ECO:0000313" key="20">
    <source>
        <dbReference type="EMBL" id="CBZ55965.1"/>
    </source>
</evidence>
<dbReference type="Pfam" id="PF16209">
    <property type="entry name" value="PhoLip_ATPase_N"/>
    <property type="match status" value="1"/>
</dbReference>
<feature type="binding site" evidence="15">
    <location>
        <position position="928"/>
    </location>
    <ligand>
        <name>Mg(2+)</name>
        <dbReference type="ChEBI" id="CHEBI:18420"/>
    </ligand>
</feature>
<feature type="binding site" evidence="14">
    <location>
        <position position="1234"/>
    </location>
    <ligand>
        <name>ATP</name>
        <dbReference type="ChEBI" id="CHEBI:30616"/>
    </ligand>
</feature>
<dbReference type="GeneID" id="13445188"/>
<dbReference type="InterPro" id="IPR036412">
    <property type="entry name" value="HAD-like_sf"/>
</dbReference>
<dbReference type="VEuPathDB" id="ToxoDB:NCLIV_063910"/>
<organism evidence="20 21">
    <name type="scientific">Neospora caninum (strain Liverpool)</name>
    <dbReference type="NCBI Taxonomy" id="572307"/>
    <lineage>
        <taxon>Eukaryota</taxon>
        <taxon>Sar</taxon>
        <taxon>Alveolata</taxon>
        <taxon>Apicomplexa</taxon>
        <taxon>Conoidasida</taxon>
        <taxon>Coccidia</taxon>
        <taxon>Eucoccidiorida</taxon>
        <taxon>Eimeriorina</taxon>
        <taxon>Sarcocystidae</taxon>
        <taxon>Neospora</taxon>
    </lineage>
</organism>
<dbReference type="SFLD" id="SFLDF00027">
    <property type="entry name" value="p-type_atpase"/>
    <property type="match status" value="1"/>
</dbReference>
<comment type="subcellular location">
    <subcellularLocation>
        <location evidence="1">Membrane</location>
        <topology evidence="1">Multi-pass membrane protein</topology>
    </subcellularLocation>
</comment>
<dbReference type="PANTHER" id="PTHR24092">
    <property type="entry name" value="PROBABLE PHOSPHOLIPID-TRANSPORTING ATPASE"/>
    <property type="match status" value="1"/>
</dbReference>
<feature type="compositionally biased region" description="Polar residues" evidence="16">
    <location>
        <begin position="1760"/>
        <end position="1770"/>
    </location>
</feature>
<feature type="region of interest" description="Disordered" evidence="16">
    <location>
        <begin position="506"/>
        <end position="610"/>
    </location>
</feature>
<keyword evidence="10 17" id="KW-1133">Transmembrane helix</keyword>
<feature type="compositionally biased region" description="Basic and acidic residues" evidence="16">
    <location>
        <begin position="556"/>
        <end position="569"/>
    </location>
</feature>
<dbReference type="InterPro" id="IPR032630">
    <property type="entry name" value="P_typ_ATPase_c"/>
</dbReference>
<feature type="transmembrane region" description="Helical" evidence="17">
    <location>
        <begin position="1617"/>
        <end position="1640"/>
    </location>
</feature>
<dbReference type="eggNOG" id="KOG0206">
    <property type="taxonomic scope" value="Eukaryota"/>
</dbReference>
<feature type="compositionally biased region" description="Basic and acidic residues" evidence="16">
    <location>
        <begin position="516"/>
        <end position="529"/>
    </location>
</feature>
<feature type="binding site" evidence="14">
    <location>
        <position position="928"/>
    </location>
    <ligand>
        <name>ATP</name>
        <dbReference type="ChEBI" id="CHEBI:30616"/>
    </ligand>
</feature>
<feature type="binding site" evidence="14">
    <location>
        <position position="927"/>
    </location>
    <ligand>
        <name>ATP</name>
        <dbReference type="ChEBI" id="CHEBI:30616"/>
    </ligand>
</feature>